<dbReference type="Pfam" id="PF03239">
    <property type="entry name" value="FTR1"/>
    <property type="match status" value="1"/>
</dbReference>
<evidence type="ECO:0000256" key="1">
    <source>
        <dbReference type="ARBA" id="ARBA00004141"/>
    </source>
</evidence>
<dbReference type="RefSeq" id="WP_016455026.1">
    <property type="nucleotide sequence ID" value="NZ_KE150269.1"/>
</dbReference>
<organism evidence="7 8">
    <name type="scientific">Propionimicrobium lymphophilum ACS-093-V-SCH5</name>
    <dbReference type="NCBI Taxonomy" id="883161"/>
    <lineage>
        <taxon>Bacteria</taxon>
        <taxon>Bacillati</taxon>
        <taxon>Actinomycetota</taxon>
        <taxon>Actinomycetes</taxon>
        <taxon>Propionibacteriales</taxon>
        <taxon>Propionibacteriaceae</taxon>
        <taxon>Propionimicrobium</taxon>
    </lineage>
</organism>
<comment type="similarity">
    <text evidence="2">Belongs to the oxidase-dependent Fe transporter (OFeT) (TC 9.A.10.1) family.</text>
</comment>
<dbReference type="STRING" id="883161.HMPREF9306_00165"/>
<evidence type="ECO:0000313" key="7">
    <source>
        <dbReference type="EMBL" id="EPD33940.1"/>
    </source>
</evidence>
<dbReference type="PANTHER" id="PTHR31632">
    <property type="entry name" value="IRON TRANSPORTER FTH1"/>
    <property type="match status" value="1"/>
</dbReference>
<evidence type="ECO:0000256" key="3">
    <source>
        <dbReference type="ARBA" id="ARBA00022692"/>
    </source>
</evidence>
<comment type="caution">
    <text evidence="7">The sequence shown here is derived from an EMBL/GenBank/DDBJ whole genome shotgun (WGS) entry which is preliminary data.</text>
</comment>
<feature type="transmembrane region" description="Helical" evidence="6">
    <location>
        <begin position="349"/>
        <end position="370"/>
    </location>
</feature>
<dbReference type="EMBL" id="AGZR01000002">
    <property type="protein sequence ID" value="EPD33940.1"/>
    <property type="molecule type" value="Genomic_DNA"/>
</dbReference>
<dbReference type="PATRIC" id="fig|883161.3.peg.176"/>
<proteinExistence type="inferred from homology"/>
<evidence type="ECO:0000256" key="6">
    <source>
        <dbReference type="SAM" id="Phobius"/>
    </source>
</evidence>
<evidence type="ECO:0000256" key="2">
    <source>
        <dbReference type="ARBA" id="ARBA00008333"/>
    </source>
</evidence>
<dbReference type="GO" id="GO:0033573">
    <property type="term" value="C:high-affinity iron permease complex"/>
    <property type="evidence" value="ECO:0007669"/>
    <property type="project" value="InterPro"/>
</dbReference>
<dbReference type="OrthoDB" id="8215804at2"/>
<feature type="transmembrane region" description="Helical" evidence="6">
    <location>
        <begin position="433"/>
        <end position="451"/>
    </location>
</feature>
<dbReference type="PANTHER" id="PTHR31632:SF2">
    <property type="entry name" value="PLASMA MEMBRANE IRON PERMEASE"/>
    <property type="match status" value="1"/>
</dbReference>
<comment type="subcellular location">
    <subcellularLocation>
        <location evidence="1">Membrane</location>
        <topology evidence="1">Multi-pass membrane protein</topology>
    </subcellularLocation>
</comment>
<keyword evidence="3 6" id="KW-0812">Transmembrane</keyword>
<evidence type="ECO:0000313" key="8">
    <source>
        <dbReference type="Proteomes" id="UP000014417"/>
    </source>
</evidence>
<keyword evidence="5 6" id="KW-0472">Membrane</keyword>
<gene>
    <name evidence="7" type="ORF">HMPREF9306_00165</name>
</gene>
<feature type="transmembrane region" description="Helical" evidence="6">
    <location>
        <begin position="316"/>
        <end position="337"/>
    </location>
</feature>
<evidence type="ECO:0000256" key="5">
    <source>
        <dbReference type="ARBA" id="ARBA00023136"/>
    </source>
</evidence>
<feature type="transmembrane region" description="Helical" evidence="6">
    <location>
        <begin position="503"/>
        <end position="531"/>
    </location>
</feature>
<dbReference type="InterPro" id="IPR004923">
    <property type="entry name" value="FTR1/Fip1/EfeU"/>
</dbReference>
<feature type="transmembrane region" description="Helical" evidence="6">
    <location>
        <begin position="463"/>
        <end position="483"/>
    </location>
</feature>
<accession>S2W6S6</accession>
<protein>
    <submittedName>
        <fullName evidence="7">FTR1 family protein</fullName>
    </submittedName>
</protein>
<dbReference type="GO" id="GO:0015093">
    <property type="term" value="F:ferrous iron transmembrane transporter activity"/>
    <property type="evidence" value="ECO:0007669"/>
    <property type="project" value="TreeGrafter"/>
</dbReference>
<keyword evidence="4 6" id="KW-1133">Transmembrane helix</keyword>
<reference evidence="7 8" key="1">
    <citation type="submission" date="2013-04" db="EMBL/GenBank/DDBJ databases">
        <title>The Genome Sequence of Propionimicrobium lymphophilum ACS-093-V-SCH5.</title>
        <authorList>
            <consortium name="The Broad Institute Genomics Platform"/>
            <person name="Earl A."/>
            <person name="Ward D."/>
            <person name="Feldgarden M."/>
            <person name="Gevers D."/>
            <person name="Saerens B."/>
            <person name="Vaneechoutte M."/>
            <person name="Walker B."/>
            <person name="Young S."/>
            <person name="Zeng Q."/>
            <person name="Gargeya S."/>
            <person name="Fitzgerald M."/>
            <person name="Haas B."/>
            <person name="Abouelleil A."/>
            <person name="Allen A.W."/>
            <person name="Alvarado L."/>
            <person name="Arachchi H.M."/>
            <person name="Berlin A.M."/>
            <person name="Chapman S.B."/>
            <person name="Gainer-Dewar J."/>
            <person name="Goldberg J."/>
            <person name="Griggs A."/>
            <person name="Gujja S."/>
            <person name="Hansen M."/>
            <person name="Howarth C."/>
            <person name="Imamovic A."/>
            <person name="Ireland A."/>
            <person name="Larimer J."/>
            <person name="McCowan C."/>
            <person name="Murphy C."/>
            <person name="Pearson M."/>
            <person name="Poon T.W."/>
            <person name="Priest M."/>
            <person name="Roberts A."/>
            <person name="Saif S."/>
            <person name="Shea T."/>
            <person name="Sisk P."/>
            <person name="Sykes S."/>
            <person name="Wortman J."/>
            <person name="Nusbaum C."/>
            <person name="Birren B."/>
        </authorList>
    </citation>
    <scope>NUCLEOTIDE SEQUENCE [LARGE SCALE GENOMIC DNA]</scope>
    <source>
        <strain evidence="7 8">ACS-093-V-SCH5</strain>
    </source>
</reference>
<dbReference type="HOGENOM" id="CLU_023979_1_0_11"/>
<dbReference type="Proteomes" id="UP000014417">
    <property type="component" value="Unassembled WGS sequence"/>
</dbReference>
<sequence length="551" mass="59694">MNKENIDIAIRPSAEEDGASRASRPSRMKAWALPLLLVAVCIGMFSNLFAPVAKAEQNYDEVVAAMSEKIQQIPGQYEAGDLDGIKTSIRQAYYENYQTSGLEDQIKHRLGDERSAEFVKALLDLRTQANSGVPAADLEKSSMDVIGKLEANVKELEDAPELNDQWTRVAGNISELLTTAKDEYAAGNFEKAYKAATDAYLAQYEANGLEKATISYIGQSRVSQLEGLYADMRQMAKDQSKSADEYAAVADELISYVQEDAEKLDEFTAPDAELGWRGFFASFLILLREGAEALLVVAAVVTYALKGQRRDQLMGILVGVLAALAISVGLAIVFANITASASSGFSQEFIEGITGLLAVVMLIWASNWILNKASGNKWEQYIERTAGEKAAKGGVFALAMVAFLAVLREGSETVLFYLPIIAGAKNGADHAKIWLGVGLAVLILAILFLLVWKFGVRLPMKAFFKWTSILLGLLAITIAGGAVKEFQDATIISSHRVEGMPEISLLGVYPTVESLGAQLLVIVILAVLGWLQYRQSNKSGEATVVAKAPQN</sequence>
<feature type="transmembrane region" description="Helical" evidence="6">
    <location>
        <begin position="279"/>
        <end position="304"/>
    </location>
</feature>
<feature type="transmembrane region" description="Helical" evidence="6">
    <location>
        <begin position="390"/>
        <end position="407"/>
    </location>
</feature>
<feature type="transmembrane region" description="Helical" evidence="6">
    <location>
        <begin position="30"/>
        <end position="50"/>
    </location>
</feature>
<keyword evidence="8" id="KW-1185">Reference proteome</keyword>
<name>S2W6S6_9ACTN</name>
<dbReference type="AlphaFoldDB" id="S2W6S6"/>
<evidence type="ECO:0000256" key="4">
    <source>
        <dbReference type="ARBA" id="ARBA00022989"/>
    </source>
</evidence>